<proteinExistence type="predicted"/>
<dbReference type="HOGENOM" id="CLU_823975_0_0_1"/>
<dbReference type="STRING" id="685588.A0A067S6L0"/>
<dbReference type="Proteomes" id="UP000027222">
    <property type="component" value="Unassembled WGS sequence"/>
</dbReference>
<evidence type="ECO:0000256" key="1">
    <source>
        <dbReference type="SAM" id="MobiDB-lite"/>
    </source>
</evidence>
<protein>
    <submittedName>
        <fullName evidence="2">Uncharacterized protein</fullName>
    </submittedName>
</protein>
<evidence type="ECO:0000313" key="2">
    <source>
        <dbReference type="EMBL" id="KDR65532.1"/>
    </source>
</evidence>
<dbReference type="GO" id="GO:0006898">
    <property type="term" value="P:receptor-mediated endocytosis"/>
    <property type="evidence" value="ECO:0007669"/>
    <property type="project" value="TreeGrafter"/>
</dbReference>
<dbReference type="OrthoDB" id="2113814at2759"/>
<dbReference type="GO" id="GO:0030479">
    <property type="term" value="C:actin cortical patch"/>
    <property type="evidence" value="ECO:0007669"/>
    <property type="project" value="TreeGrafter"/>
</dbReference>
<dbReference type="PANTHER" id="PTHR10292:SF1">
    <property type="entry name" value="CLATHRIN HEAVY CHAIN"/>
    <property type="match status" value="1"/>
</dbReference>
<name>A0A067S6L0_GALM3</name>
<reference evidence="3" key="1">
    <citation type="journal article" date="2014" name="Proc. Natl. Acad. Sci. U.S.A.">
        <title>Extensive sampling of basidiomycete genomes demonstrates inadequacy of the white-rot/brown-rot paradigm for wood decay fungi.</title>
        <authorList>
            <person name="Riley R."/>
            <person name="Salamov A.A."/>
            <person name="Brown D.W."/>
            <person name="Nagy L.G."/>
            <person name="Floudas D."/>
            <person name="Held B.W."/>
            <person name="Levasseur A."/>
            <person name="Lombard V."/>
            <person name="Morin E."/>
            <person name="Otillar R."/>
            <person name="Lindquist E.A."/>
            <person name="Sun H."/>
            <person name="LaButti K.M."/>
            <person name="Schmutz J."/>
            <person name="Jabbour D."/>
            <person name="Luo H."/>
            <person name="Baker S.E."/>
            <person name="Pisabarro A.G."/>
            <person name="Walton J.D."/>
            <person name="Blanchette R.A."/>
            <person name="Henrissat B."/>
            <person name="Martin F."/>
            <person name="Cullen D."/>
            <person name="Hibbett D.S."/>
            <person name="Grigoriev I.V."/>
        </authorList>
    </citation>
    <scope>NUCLEOTIDE SEQUENCE [LARGE SCALE GENOMIC DNA]</scope>
    <source>
        <strain evidence="3">CBS 339.88</strain>
    </source>
</reference>
<keyword evidence="3" id="KW-1185">Reference proteome</keyword>
<dbReference type="Pfam" id="PF00637">
    <property type="entry name" value="Clathrin"/>
    <property type="match status" value="1"/>
</dbReference>
<dbReference type="GO" id="GO:0005829">
    <property type="term" value="C:cytosol"/>
    <property type="evidence" value="ECO:0007669"/>
    <property type="project" value="GOC"/>
</dbReference>
<dbReference type="GO" id="GO:0032051">
    <property type="term" value="F:clathrin light chain binding"/>
    <property type="evidence" value="ECO:0007669"/>
    <property type="project" value="TreeGrafter"/>
</dbReference>
<dbReference type="GO" id="GO:0006895">
    <property type="term" value="P:Golgi to endosome transport"/>
    <property type="evidence" value="ECO:0007669"/>
    <property type="project" value="TreeGrafter"/>
</dbReference>
<organism evidence="2 3">
    <name type="scientific">Galerina marginata (strain CBS 339.88)</name>
    <dbReference type="NCBI Taxonomy" id="685588"/>
    <lineage>
        <taxon>Eukaryota</taxon>
        <taxon>Fungi</taxon>
        <taxon>Dikarya</taxon>
        <taxon>Basidiomycota</taxon>
        <taxon>Agaricomycotina</taxon>
        <taxon>Agaricomycetes</taxon>
        <taxon>Agaricomycetidae</taxon>
        <taxon>Agaricales</taxon>
        <taxon>Agaricineae</taxon>
        <taxon>Strophariaceae</taxon>
        <taxon>Galerina</taxon>
    </lineage>
</organism>
<dbReference type="PANTHER" id="PTHR10292">
    <property type="entry name" value="CLATHRIN HEAVY CHAIN RELATED"/>
    <property type="match status" value="1"/>
</dbReference>
<dbReference type="InterPro" id="IPR055358">
    <property type="entry name" value="CHCR"/>
</dbReference>
<dbReference type="SUPFAM" id="SSF48371">
    <property type="entry name" value="ARM repeat"/>
    <property type="match status" value="1"/>
</dbReference>
<gene>
    <name evidence="2" type="ORF">GALMADRAFT_148604</name>
</gene>
<accession>A0A067S6L0</accession>
<dbReference type="AlphaFoldDB" id="A0A067S6L0"/>
<dbReference type="InterPro" id="IPR016024">
    <property type="entry name" value="ARM-type_fold"/>
</dbReference>
<dbReference type="GO" id="GO:0071439">
    <property type="term" value="C:clathrin complex"/>
    <property type="evidence" value="ECO:0007669"/>
    <property type="project" value="TreeGrafter"/>
</dbReference>
<sequence>MNDFFASHYDHRPSHPAPSSYRASNTKEYDNDEEAAVHTAPICHPNPLTLLLSRPVFPHTDVNTLATSFKANNFIPILSTYFRRLIPPPALPVFPNIVDRFDVYKRTPLVPAKGRSKSLPAHFDTVFARMADAKENQHTKGTCLEGHDQSSFTVTLPSYYLQFYEPLVVGKFFEPRDPYLAYIAYAKRSHELVVITNDNSMFKQQARYFVKHCEPDLWTQVLAHDIVHCRRPLIDQIVATALRKCTDPDDVSITVKAFLQADLPILQEAWATCHGHQCFRVERLVSIHCLKPGVSRLAKSQLDGLRLKDSVESYVKAQGPSNFAEVIEIPNHTGQTR</sequence>
<evidence type="ECO:0000313" key="3">
    <source>
        <dbReference type="Proteomes" id="UP000027222"/>
    </source>
</evidence>
<feature type="region of interest" description="Disordered" evidence="1">
    <location>
        <begin position="1"/>
        <end position="29"/>
    </location>
</feature>
<dbReference type="EMBL" id="KL142442">
    <property type="protein sequence ID" value="KDR65532.1"/>
    <property type="molecule type" value="Genomic_DNA"/>
</dbReference>